<evidence type="ECO:0000256" key="1">
    <source>
        <dbReference type="ARBA" id="ARBA00005591"/>
    </source>
</evidence>
<reference evidence="7" key="1">
    <citation type="submission" date="2021-02" db="EMBL/GenBank/DDBJ databases">
        <authorList>
            <person name="Dougan E. K."/>
            <person name="Rhodes N."/>
            <person name="Thang M."/>
            <person name="Chan C."/>
        </authorList>
    </citation>
    <scope>NUCLEOTIDE SEQUENCE</scope>
</reference>
<dbReference type="EC" id="1.8.4.11" evidence="2"/>
<sequence length="250" mass="27567">MELSRQRPSTPCSPSAGRTERREIATFAMGCFWKPQAAFDKVPGVLKTSVGYTGGTSPDPTYKTVKGGDGHSEALRIEFDPTKVTYGELLQVFHRDNKGDSVCRRAQYRSAIWVHSPEQRALAEEASRAAGKSDCLHILEAVSWTDAEERHQKYDEKREAQASTVVKSGAIASSRKASPLLAEAKVAQQLTESLKVQPEEEQQQPQQQQQVSVEAKPPTPWSQATLWFASARAARRKCKASLPPTDLSSI</sequence>
<evidence type="ECO:0000313" key="7">
    <source>
        <dbReference type="EMBL" id="CAE8711473.1"/>
    </source>
</evidence>
<dbReference type="SUPFAM" id="SSF55068">
    <property type="entry name" value="Peptide methionine sulfoxide reductase"/>
    <property type="match status" value="1"/>
</dbReference>
<accession>A0A813KTI3</accession>
<dbReference type="PANTHER" id="PTHR43774:SF1">
    <property type="entry name" value="PEPTIDE METHIONINE SULFOXIDE REDUCTASE MSRA 2"/>
    <property type="match status" value="1"/>
</dbReference>
<keyword evidence="3" id="KW-0560">Oxidoreductase</keyword>
<name>A0A813KTI3_POLGL</name>
<evidence type="ECO:0000313" key="8">
    <source>
        <dbReference type="Proteomes" id="UP000626109"/>
    </source>
</evidence>
<evidence type="ECO:0000259" key="6">
    <source>
        <dbReference type="Pfam" id="PF01625"/>
    </source>
</evidence>
<feature type="domain" description="Peptide methionine sulphoxide reductase MsrA" evidence="6">
    <location>
        <begin position="25"/>
        <end position="161"/>
    </location>
</feature>
<dbReference type="PANTHER" id="PTHR43774">
    <property type="entry name" value="PEPTIDE METHIONINE SULFOXIDE REDUCTASE"/>
    <property type="match status" value="1"/>
</dbReference>
<protein>
    <recommendedName>
        <fullName evidence="2">peptide-methionine (S)-S-oxide reductase</fullName>
        <ecNumber evidence="2">1.8.4.11</ecNumber>
    </recommendedName>
    <alternativeName>
        <fullName evidence="4">Peptide-methionine (S)-S-oxide reductase</fullName>
    </alternativeName>
</protein>
<gene>
    <name evidence="7" type="ORF">PGLA2088_LOCUS36493</name>
</gene>
<dbReference type="GO" id="GO:0008113">
    <property type="term" value="F:peptide-methionine (S)-S-oxide reductase activity"/>
    <property type="evidence" value="ECO:0007669"/>
    <property type="project" value="UniProtKB-EC"/>
</dbReference>
<comment type="caution">
    <text evidence="7">The sequence shown here is derived from an EMBL/GenBank/DDBJ whole genome shotgun (WGS) entry which is preliminary data.</text>
</comment>
<proteinExistence type="inferred from homology"/>
<dbReference type="Gene3D" id="3.30.1060.10">
    <property type="entry name" value="Peptide methionine sulphoxide reductase MsrA"/>
    <property type="match status" value="1"/>
</dbReference>
<evidence type="ECO:0000256" key="5">
    <source>
        <dbReference type="SAM" id="MobiDB-lite"/>
    </source>
</evidence>
<dbReference type="EMBL" id="CAJNNW010032165">
    <property type="protein sequence ID" value="CAE8711473.1"/>
    <property type="molecule type" value="Genomic_DNA"/>
</dbReference>
<organism evidence="7 8">
    <name type="scientific">Polarella glacialis</name>
    <name type="common">Dinoflagellate</name>
    <dbReference type="NCBI Taxonomy" id="89957"/>
    <lineage>
        <taxon>Eukaryota</taxon>
        <taxon>Sar</taxon>
        <taxon>Alveolata</taxon>
        <taxon>Dinophyceae</taxon>
        <taxon>Suessiales</taxon>
        <taxon>Suessiaceae</taxon>
        <taxon>Polarella</taxon>
    </lineage>
</organism>
<comment type="similarity">
    <text evidence="1">Belongs to the MsrA Met sulfoxide reductase family.</text>
</comment>
<dbReference type="AlphaFoldDB" id="A0A813KTI3"/>
<dbReference type="InterPro" id="IPR036509">
    <property type="entry name" value="Met_Sox_Rdtase_MsrA_sf"/>
</dbReference>
<dbReference type="Proteomes" id="UP000626109">
    <property type="component" value="Unassembled WGS sequence"/>
</dbReference>
<evidence type="ECO:0000256" key="4">
    <source>
        <dbReference type="ARBA" id="ARBA00030643"/>
    </source>
</evidence>
<dbReference type="Pfam" id="PF01625">
    <property type="entry name" value="PMSR"/>
    <property type="match status" value="1"/>
</dbReference>
<feature type="region of interest" description="Disordered" evidence="5">
    <location>
        <begin position="195"/>
        <end position="219"/>
    </location>
</feature>
<evidence type="ECO:0000256" key="2">
    <source>
        <dbReference type="ARBA" id="ARBA00012502"/>
    </source>
</evidence>
<dbReference type="InterPro" id="IPR002569">
    <property type="entry name" value="Met_Sox_Rdtase_MsrA_dom"/>
</dbReference>
<evidence type="ECO:0000256" key="3">
    <source>
        <dbReference type="ARBA" id="ARBA00023002"/>
    </source>
</evidence>